<organism evidence="1 2">
    <name type="scientific">Flavobacterium flevense</name>
    <dbReference type="NCBI Taxonomy" id="983"/>
    <lineage>
        <taxon>Bacteria</taxon>
        <taxon>Pseudomonadati</taxon>
        <taxon>Bacteroidota</taxon>
        <taxon>Flavobacteriia</taxon>
        <taxon>Flavobacteriales</taxon>
        <taxon>Flavobacteriaceae</taxon>
        <taxon>Flavobacterium</taxon>
    </lineage>
</organism>
<evidence type="ECO:0000313" key="1">
    <source>
        <dbReference type="EMBL" id="GEC73142.1"/>
    </source>
</evidence>
<dbReference type="EMBL" id="BJNP01000034">
    <property type="protein sequence ID" value="GEC73142.1"/>
    <property type="molecule type" value="Genomic_DNA"/>
</dbReference>
<gene>
    <name evidence="1" type="ORF">FFL01_26810</name>
</gene>
<keyword evidence="2" id="KW-1185">Reference proteome</keyword>
<evidence type="ECO:0000313" key="2">
    <source>
        <dbReference type="Proteomes" id="UP000316775"/>
    </source>
</evidence>
<dbReference type="OrthoDB" id="1377139at2"/>
<accession>A0A4Y4B179</accession>
<protein>
    <submittedName>
        <fullName evidence="1">Uncharacterized protein</fullName>
    </submittedName>
</protein>
<proteinExistence type="predicted"/>
<comment type="caution">
    <text evidence="1">The sequence shown here is derived from an EMBL/GenBank/DDBJ whole genome shotgun (WGS) entry which is preliminary data.</text>
</comment>
<reference evidence="1 2" key="1">
    <citation type="submission" date="2019-06" db="EMBL/GenBank/DDBJ databases">
        <title>Whole genome shotgun sequence of Flavobacterium flevense NBRC 14960.</title>
        <authorList>
            <person name="Hosoyama A."/>
            <person name="Uohara A."/>
            <person name="Ohji S."/>
            <person name="Ichikawa N."/>
        </authorList>
    </citation>
    <scope>NUCLEOTIDE SEQUENCE [LARGE SCALE GENOMIC DNA]</scope>
    <source>
        <strain evidence="1 2">NBRC 14960</strain>
    </source>
</reference>
<dbReference type="Proteomes" id="UP000316775">
    <property type="component" value="Unassembled WGS sequence"/>
</dbReference>
<name>A0A4Y4B179_9FLAO</name>
<sequence>MNCKISFQERAKLGMEMLSKRSPVTLEEARAQVKLLKDWSTSNSKQGQHTIINESEKDIITVKI</sequence>
<dbReference type="AlphaFoldDB" id="A0A4Y4B179"/>
<dbReference type="STRING" id="983.SAMN05443543_101240"/>